<feature type="transmembrane region" description="Helical" evidence="7">
    <location>
        <begin position="193"/>
        <end position="213"/>
    </location>
</feature>
<proteinExistence type="predicted"/>
<organism evidence="8 9">
    <name type="scientific">Candidatus Onthenecus intestinigallinarum</name>
    <dbReference type="NCBI Taxonomy" id="2840875"/>
    <lineage>
        <taxon>Bacteria</taxon>
        <taxon>Bacillati</taxon>
        <taxon>Bacillota</taxon>
        <taxon>Clostridia</taxon>
        <taxon>Eubacteriales</taxon>
        <taxon>Candidatus Onthenecus</taxon>
    </lineage>
</organism>
<dbReference type="GO" id="GO:0015297">
    <property type="term" value="F:antiporter activity"/>
    <property type="evidence" value="ECO:0007669"/>
    <property type="project" value="InterPro"/>
</dbReference>
<feature type="transmembrane region" description="Helical" evidence="7">
    <location>
        <begin position="356"/>
        <end position="374"/>
    </location>
</feature>
<feature type="transmembrane region" description="Helical" evidence="7">
    <location>
        <begin position="317"/>
        <end position="344"/>
    </location>
</feature>
<dbReference type="AlphaFoldDB" id="A0A9D1CR68"/>
<keyword evidence="4 7" id="KW-0812">Transmembrane</keyword>
<dbReference type="EMBL" id="DVFJ01000033">
    <property type="protein sequence ID" value="HIQ72335.1"/>
    <property type="molecule type" value="Genomic_DNA"/>
</dbReference>
<dbReference type="CDD" id="cd13138">
    <property type="entry name" value="MATE_yoeA_like"/>
    <property type="match status" value="1"/>
</dbReference>
<feature type="transmembrane region" description="Helical" evidence="7">
    <location>
        <begin position="95"/>
        <end position="114"/>
    </location>
</feature>
<feature type="transmembrane region" description="Helical" evidence="7">
    <location>
        <begin position="134"/>
        <end position="158"/>
    </location>
</feature>
<feature type="transmembrane region" description="Helical" evidence="7">
    <location>
        <begin position="395"/>
        <end position="414"/>
    </location>
</feature>
<dbReference type="PIRSF" id="PIRSF006603">
    <property type="entry name" value="DinF"/>
    <property type="match status" value="1"/>
</dbReference>
<gene>
    <name evidence="8" type="ORF">IAB73_09035</name>
</gene>
<evidence type="ECO:0000256" key="4">
    <source>
        <dbReference type="ARBA" id="ARBA00022692"/>
    </source>
</evidence>
<dbReference type="Pfam" id="PF01554">
    <property type="entry name" value="MatE"/>
    <property type="match status" value="2"/>
</dbReference>
<evidence type="ECO:0000256" key="5">
    <source>
        <dbReference type="ARBA" id="ARBA00022989"/>
    </source>
</evidence>
<dbReference type="InterPro" id="IPR048279">
    <property type="entry name" value="MdtK-like"/>
</dbReference>
<comment type="subcellular location">
    <subcellularLocation>
        <location evidence="1">Cell membrane</location>
        <topology evidence="1">Multi-pass membrane protein</topology>
    </subcellularLocation>
</comment>
<dbReference type="Proteomes" id="UP000886887">
    <property type="component" value="Unassembled WGS sequence"/>
</dbReference>
<evidence type="ECO:0000256" key="1">
    <source>
        <dbReference type="ARBA" id="ARBA00004651"/>
    </source>
</evidence>
<dbReference type="GO" id="GO:0005886">
    <property type="term" value="C:plasma membrane"/>
    <property type="evidence" value="ECO:0007669"/>
    <property type="project" value="UniProtKB-SubCell"/>
</dbReference>
<dbReference type="InterPro" id="IPR002528">
    <property type="entry name" value="MATE_fam"/>
</dbReference>
<dbReference type="PANTHER" id="PTHR43549">
    <property type="entry name" value="MULTIDRUG RESISTANCE PROTEIN YPNP-RELATED"/>
    <property type="match status" value="1"/>
</dbReference>
<dbReference type="NCBIfam" id="TIGR00797">
    <property type="entry name" value="matE"/>
    <property type="match status" value="1"/>
</dbReference>
<feature type="transmembrane region" description="Helical" evidence="7">
    <location>
        <begin position="12"/>
        <end position="31"/>
    </location>
</feature>
<feature type="transmembrane region" description="Helical" evidence="7">
    <location>
        <begin position="51"/>
        <end position="74"/>
    </location>
</feature>
<keyword evidence="6 7" id="KW-0472">Membrane</keyword>
<evidence type="ECO:0000313" key="9">
    <source>
        <dbReference type="Proteomes" id="UP000886887"/>
    </source>
</evidence>
<comment type="caution">
    <text evidence="8">The sequence shown here is derived from an EMBL/GenBank/DDBJ whole genome shotgun (WGS) entry which is preliminary data.</text>
</comment>
<sequence>MVRDMTEGRPLKLILSFFFPLLIGNLFQQMYNMADSIIVGQFIGKGALAAVGATGSFNFLVLGFALGLCGGLCIPVSQRFGAGDMYGMRRALVSAIYITLGVTVVVTAAMLVFTRPMLRLMRTPEDIFEQSYDYIIVIFGGTFATLLYNLPAGLLRALGDSKTPLLFLIVASLLNIVLDLLFILAFGMGVEGAAWATVIAQAVSGLLCVRYIARHFPVLRPQRDEWKFDPQSARVGLAIGLPMGLQFSLTAVGSVVLQSAVNTLGSDAVASVTSGSKVQMIVTQPMEALGATMATYCGQNLGAQRVDRIRWGLRTSLLLGAAYTALAMLVTMTLGTTIALLFIKPEEVQILQNIDQFLHGNAMGFVLLMTLLVLRNSLQGLGYSMSAMLAGIFEMVARALVAFAFVGALGYAAVCYANPLAWLFACILLVPMMCVRLRQLGRRYPVSPAAEQR</sequence>
<evidence type="ECO:0000256" key="7">
    <source>
        <dbReference type="SAM" id="Phobius"/>
    </source>
</evidence>
<accession>A0A9D1CR68</accession>
<keyword evidence="5 7" id="KW-1133">Transmembrane helix</keyword>
<dbReference type="PANTHER" id="PTHR43549:SF3">
    <property type="entry name" value="MULTIDRUG RESISTANCE PROTEIN YPNP-RELATED"/>
    <property type="match status" value="1"/>
</dbReference>
<dbReference type="InterPro" id="IPR052031">
    <property type="entry name" value="Membrane_Transporter-Flippase"/>
</dbReference>
<feature type="transmembrane region" description="Helical" evidence="7">
    <location>
        <begin position="165"/>
        <end position="187"/>
    </location>
</feature>
<keyword evidence="2" id="KW-0813">Transport</keyword>
<evidence type="ECO:0000313" key="8">
    <source>
        <dbReference type="EMBL" id="HIQ72335.1"/>
    </source>
</evidence>
<evidence type="ECO:0000256" key="2">
    <source>
        <dbReference type="ARBA" id="ARBA00022448"/>
    </source>
</evidence>
<name>A0A9D1CR68_9FIRM</name>
<protein>
    <submittedName>
        <fullName evidence="8">MATE family efflux transporter</fullName>
    </submittedName>
</protein>
<keyword evidence="3" id="KW-1003">Cell membrane</keyword>
<reference evidence="8" key="2">
    <citation type="journal article" date="2021" name="PeerJ">
        <title>Extensive microbial diversity within the chicken gut microbiome revealed by metagenomics and culture.</title>
        <authorList>
            <person name="Gilroy R."/>
            <person name="Ravi A."/>
            <person name="Getino M."/>
            <person name="Pursley I."/>
            <person name="Horton D.L."/>
            <person name="Alikhan N.F."/>
            <person name="Baker D."/>
            <person name="Gharbi K."/>
            <person name="Hall N."/>
            <person name="Watson M."/>
            <person name="Adriaenssens E.M."/>
            <person name="Foster-Nyarko E."/>
            <person name="Jarju S."/>
            <person name="Secka A."/>
            <person name="Antonio M."/>
            <person name="Oren A."/>
            <person name="Chaudhuri R.R."/>
            <person name="La Ragione R."/>
            <person name="Hildebrand F."/>
            <person name="Pallen M.J."/>
        </authorList>
    </citation>
    <scope>NUCLEOTIDE SEQUENCE</scope>
    <source>
        <strain evidence="8">ChiSxjej2B14-6234</strain>
    </source>
</reference>
<evidence type="ECO:0000256" key="3">
    <source>
        <dbReference type="ARBA" id="ARBA00022475"/>
    </source>
</evidence>
<reference evidence="8" key="1">
    <citation type="submission" date="2020-10" db="EMBL/GenBank/DDBJ databases">
        <authorList>
            <person name="Gilroy R."/>
        </authorList>
    </citation>
    <scope>NUCLEOTIDE SEQUENCE</scope>
    <source>
        <strain evidence="8">ChiSxjej2B14-6234</strain>
    </source>
</reference>
<evidence type="ECO:0000256" key="6">
    <source>
        <dbReference type="ARBA" id="ARBA00023136"/>
    </source>
</evidence>
<dbReference type="GO" id="GO:0042910">
    <property type="term" value="F:xenobiotic transmembrane transporter activity"/>
    <property type="evidence" value="ECO:0007669"/>
    <property type="project" value="InterPro"/>
</dbReference>